<dbReference type="InterPro" id="IPR029046">
    <property type="entry name" value="LolA/LolB/LppX"/>
</dbReference>
<gene>
    <name evidence="3" type="ORF">VRU49_10680</name>
</gene>
<protein>
    <submittedName>
        <fullName evidence="3">Outer membrane lipoprotein carrier protein LolA</fullName>
    </submittedName>
</protein>
<dbReference type="CDD" id="cd16325">
    <property type="entry name" value="LolA"/>
    <property type="match status" value="1"/>
</dbReference>
<evidence type="ECO:0000256" key="2">
    <source>
        <dbReference type="SAM" id="SignalP"/>
    </source>
</evidence>
<evidence type="ECO:0000313" key="4">
    <source>
        <dbReference type="Proteomes" id="UP001337681"/>
    </source>
</evidence>
<dbReference type="PANTHER" id="PTHR35869">
    <property type="entry name" value="OUTER-MEMBRANE LIPOPROTEIN CARRIER PROTEIN"/>
    <property type="match status" value="1"/>
</dbReference>
<organism evidence="3 4">
    <name type="scientific">Pedobacter flavus</name>
    <dbReference type="NCBI Taxonomy" id="3113906"/>
    <lineage>
        <taxon>Bacteria</taxon>
        <taxon>Pseudomonadati</taxon>
        <taxon>Bacteroidota</taxon>
        <taxon>Sphingobacteriia</taxon>
        <taxon>Sphingobacteriales</taxon>
        <taxon>Sphingobacteriaceae</taxon>
        <taxon>Pedobacter</taxon>
    </lineage>
</organism>
<feature type="signal peptide" evidence="2">
    <location>
        <begin position="1"/>
        <end position="20"/>
    </location>
</feature>
<keyword evidence="4" id="KW-1185">Reference proteome</keyword>
<dbReference type="EMBL" id="JAZDQU010000002">
    <property type="protein sequence ID" value="MEE1885881.1"/>
    <property type="molecule type" value="Genomic_DNA"/>
</dbReference>
<dbReference type="PANTHER" id="PTHR35869:SF1">
    <property type="entry name" value="OUTER-MEMBRANE LIPOPROTEIN CARRIER PROTEIN"/>
    <property type="match status" value="1"/>
</dbReference>
<feature type="chain" id="PRO_5046080537" evidence="2">
    <location>
        <begin position="21"/>
        <end position="216"/>
    </location>
</feature>
<name>A0ABU7H3K2_9SPHI</name>
<proteinExistence type="predicted"/>
<reference evidence="3 4" key="1">
    <citation type="submission" date="2024-01" db="EMBL/GenBank/DDBJ databases">
        <title>Pedobacter sp. nov., isolated from oil-contaminated soil.</title>
        <authorList>
            <person name="Le N.T.T."/>
        </authorList>
    </citation>
    <scope>NUCLEOTIDE SEQUENCE [LARGE SCALE GENOMIC DNA]</scope>
    <source>
        <strain evidence="3 4">VNH31</strain>
    </source>
</reference>
<dbReference type="RefSeq" id="WP_330146772.1">
    <property type="nucleotide sequence ID" value="NZ_JAZDQU010000002.1"/>
</dbReference>
<evidence type="ECO:0000313" key="3">
    <source>
        <dbReference type="EMBL" id="MEE1885881.1"/>
    </source>
</evidence>
<comment type="caution">
    <text evidence="3">The sequence shown here is derived from an EMBL/GenBank/DDBJ whole genome shotgun (WGS) entry which is preliminary data.</text>
</comment>
<dbReference type="Gene3D" id="2.50.20.10">
    <property type="entry name" value="Lipoprotein localisation LolA/LolB/LppX"/>
    <property type="match status" value="1"/>
</dbReference>
<evidence type="ECO:0000256" key="1">
    <source>
        <dbReference type="ARBA" id="ARBA00022729"/>
    </source>
</evidence>
<sequence>MKKLLTLLVVVSAFLSTAHAQGDAKAKTILAEVSKKYRSYTMLSANFTMNLENAKAKVKEAQKGTLVAKANSNKYKVTMTNQELISDGKSQWIYLKNDGEVQINNVDNSEEALNPAKLFTIYEKGFKYSFSGESTVNGKPVYQITLTPVDGKKQLTKVILSVHKTAKNIVRAIIYDKGGSVYTYSVDSFNPNVKVTESVFTFDAKKYPGVEIVDLR</sequence>
<dbReference type="SUPFAM" id="SSF89392">
    <property type="entry name" value="Prokaryotic lipoproteins and lipoprotein localization factors"/>
    <property type="match status" value="1"/>
</dbReference>
<keyword evidence="1 2" id="KW-0732">Signal</keyword>
<dbReference type="Proteomes" id="UP001337681">
    <property type="component" value="Unassembled WGS sequence"/>
</dbReference>
<accession>A0ABU7H3K2</accession>
<keyword evidence="3" id="KW-0449">Lipoprotein</keyword>
<dbReference type="InterPro" id="IPR004564">
    <property type="entry name" value="OM_lipoprot_carrier_LolA-like"/>
</dbReference>
<dbReference type="Pfam" id="PF03548">
    <property type="entry name" value="LolA"/>
    <property type="match status" value="1"/>
</dbReference>